<evidence type="ECO:0000256" key="4">
    <source>
        <dbReference type="ARBA" id="ARBA00004752"/>
    </source>
</evidence>
<evidence type="ECO:0000256" key="2">
    <source>
        <dbReference type="ARBA" id="ARBA00003921"/>
    </source>
</evidence>
<evidence type="ECO:0000256" key="16">
    <source>
        <dbReference type="ARBA" id="ARBA00023316"/>
    </source>
</evidence>
<comment type="similarity">
    <text evidence="19">Belongs to the MurB family.</text>
</comment>
<evidence type="ECO:0000256" key="14">
    <source>
        <dbReference type="ARBA" id="ARBA00023002"/>
    </source>
</evidence>
<comment type="caution">
    <text evidence="19">Lacks conserved residue(s) required for the propagation of feature annotation.</text>
</comment>
<dbReference type="PANTHER" id="PTHR21071">
    <property type="entry name" value="UDP-N-ACETYLENOLPYRUVOYLGLUCOSAMINE REDUCTASE"/>
    <property type="match status" value="1"/>
</dbReference>
<dbReference type="InterPro" id="IPR011601">
    <property type="entry name" value="MurB_C"/>
</dbReference>
<dbReference type="InterPro" id="IPR016167">
    <property type="entry name" value="FAD-bd_PCMH_sub1"/>
</dbReference>
<evidence type="ECO:0000256" key="8">
    <source>
        <dbReference type="ARBA" id="ARBA00022618"/>
    </source>
</evidence>
<keyword evidence="13 19" id="KW-0573">Peptidoglycan synthesis</keyword>
<evidence type="ECO:0000256" key="15">
    <source>
        <dbReference type="ARBA" id="ARBA00023306"/>
    </source>
</evidence>
<dbReference type="STRING" id="1855912.LuPra_04202"/>
<evidence type="ECO:0000256" key="18">
    <source>
        <dbReference type="ARBA" id="ARBA00048914"/>
    </source>
</evidence>
<evidence type="ECO:0000256" key="7">
    <source>
        <dbReference type="ARBA" id="ARBA00022490"/>
    </source>
</evidence>
<evidence type="ECO:0000256" key="10">
    <source>
        <dbReference type="ARBA" id="ARBA00022827"/>
    </source>
</evidence>
<accession>A0A143PS34</accession>
<dbReference type="UniPathway" id="UPA00219"/>
<dbReference type="RefSeq" id="WP_110172550.1">
    <property type="nucleotide sequence ID" value="NZ_CP015136.1"/>
</dbReference>
<keyword evidence="10 19" id="KW-0274">FAD</keyword>
<dbReference type="InterPro" id="IPR036635">
    <property type="entry name" value="MurB_C_sf"/>
</dbReference>
<evidence type="ECO:0000313" key="22">
    <source>
        <dbReference type="Proteomes" id="UP000076079"/>
    </source>
</evidence>
<evidence type="ECO:0000256" key="3">
    <source>
        <dbReference type="ARBA" id="ARBA00004496"/>
    </source>
</evidence>
<dbReference type="PANTHER" id="PTHR21071:SF4">
    <property type="entry name" value="UDP-N-ACETYLENOLPYRUVOYLGLUCOSAMINE REDUCTASE"/>
    <property type="match status" value="1"/>
</dbReference>
<protein>
    <recommendedName>
        <fullName evidence="6 19">UDP-N-acetylenolpyruvoylglucosamine reductase</fullName>
        <ecNumber evidence="5 19">1.3.1.98</ecNumber>
    </recommendedName>
    <alternativeName>
        <fullName evidence="17 19">UDP-N-acetylmuramate dehydrogenase</fullName>
    </alternativeName>
</protein>
<evidence type="ECO:0000313" key="21">
    <source>
        <dbReference type="EMBL" id="AMY10958.1"/>
    </source>
</evidence>
<feature type="domain" description="FAD-binding PCMH-type" evidence="20">
    <location>
        <begin position="38"/>
        <end position="202"/>
    </location>
</feature>
<keyword evidence="11 19" id="KW-0521">NADP</keyword>
<dbReference type="GO" id="GO:0009252">
    <property type="term" value="P:peptidoglycan biosynthetic process"/>
    <property type="evidence" value="ECO:0007669"/>
    <property type="project" value="UniProtKB-UniRule"/>
</dbReference>
<dbReference type="InterPro" id="IPR036318">
    <property type="entry name" value="FAD-bd_PCMH-like_sf"/>
</dbReference>
<sequence>MSRPFELSRTFVEALRTAAPAATVERDAALARLTTLRVGGTADLLASVTSATDTVTVVRLARANGVPVTVLGGGSNVVVADAGIRGLTVRVHGGEVRLDGPESARADAGVTINGLVRWLAGRGLAGLEAWAGTPGTVGGAICGNAHFQGRLIGEHVRSVRVLQPSGEVIDLPVEAMAFGYDRSRIQHSGEVVLSVLFAVTPGGSPEALRAEARTSLAFRKRTQPLHQSSAGCIFQNPGPEDPVPEGVPRSAGALIDRAGLKGAQEGGAAVSALHANFIVVAPGSRAADVRALVDRCRTAVAHASGVHLHEEIVYLGQWDHSRERER</sequence>
<dbReference type="GO" id="GO:0071555">
    <property type="term" value="P:cell wall organization"/>
    <property type="evidence" value="ECO:0007669"/>
    <property type="project" value="UniProtKB-KW"/>
</dbReference>
<evidence type="ECO:0000256" key="5">
    <source>
        <dbReference type="ARBA" id="ARBA00012518"/>
    </source>
</evidence>
<feature type="active site" evidence="19">
    <location>
        <position position="311"/>
    </location>
</feature>
<dbReference type="Gene3D" id="3.30.465.10">
    <property type="match status" value="1"/>
</dbReference>
<comment type="pathway">
    <text evidence="4 19">Cell wall biogenesis; peptidoglycan biosynthesis.</text>
</comment>
<evidence type="ECO:0000256" key="11">
    <source>
        <dbReference type="ARBA" id="ARBA00022857"/>
    </source>
</evidence>
<dbReference type="OrthoDB" id="9804753at2"/>
<dbReference type="InterPro" id="IPR016166">
    <property type="entry name" value="FAD-bd_PCMH"/>
</dbReference>
<dbReference type="EC" id="1.3.1.98" evidence="5 19"/>
<reference evidence="21 22" key="1">
    <citation type="journal article" date="2016" name="Genome Announc.">
        <title>First Complete Genome Sequence of a Subdivision 6 Acidobacterium Strain.</title>
        <authorList>
            <person name="Huang S."/>
            <person name="Vieira S."/>
            <person name="Bunk B."/>
            <person name="Riedel T."/>
            <person name="Sproer C."/>
            <person name="Overmann J."/>
        </authorList>
    </citation>
    <scope>NUCLEOTIDE SEQUENCE [LARGE SCALE GENOMIC DNA]</scope>
    <source>
        <strain evidence="22">DSM 100886 HEG_-6_39</strain>
    </source>
</reference>
<dbReference type="KEGG" id="abac:LuPra_04202"/>
<evidence type="ECO:0000256" key="6">
    <source>
        <dbReference type="ARBA" id="ARBA00015188"/>
    </source>
</evidence>
<dbReference type="EMBL" id="CP015136">
    <property type="protein sequence ID" value="AMY10958.1"/>
    <property type="molecule type" value="Genomic_DNA"/>
</dbReference>
<comment type="function">
    <text evidence="2 19">Cell wall formation.</text>
</comment>
<dbReference type="Proteomes" id="UP000076079">
    <property type="component" value="Chromosome"/>
</dbReference>
<dbReference type="GO" id="GO:0008762">
    <property type="term" value="F:UDP-N-acetylmuramate dehydrogenase activity"/>
    <property type="evidence" value="ECO:0007669"/>
    <property type="project" value="UniProtKB-UniRule"/>
</dbReference>
<reference evidence="22" key="2">
    <citation type="submission" date="2016-04" db="EMBL/GenBank/DDBJ databases">
        <title>First Complete Genome Sequence of a Subdivision 6 Acidobacterium.</title>
        <authorList>
            <person name="Huang S."/>
            <person name="Vieira S."/>
            <person name="Bunk B."/>
            <person name="Riedel T."/>
            <person name="Sproeer C."/>
            <person name="Overmann J."/>
        </authorList>
    </citation>
    <scope>NUCLEOTIDE SEQUENCE [LARGE SCALE GENOMIC DNA]</scope>
    <source>
        <strain evidence="22">DSM 100886 HEG_-6_39</strain>
    </source>
</reference>
<dbReference type="GO" id="GO:0071949">
    <property type="term" value="F:FAD binding"/>
    <property type="evidence" value="ECO:0007669"/>
    <property type="project" value="InterPro"/>
</dbReference>
<dbReference type="SUPFAM" id="SSF56176">
    <property type="entry name" value="FAD-binding/transporter-associated domain-like"/>
    <property type="match status" value="1"/>
</dbReference>
<comment type="cofactor">
    <cofactor evidence="1 19">
        <name>FAD</name>
        <dbReference type="ChEBI" id="CHEBI:57692"/>
    </cofactor>
</comment>
<organism evidence="21 22">
    <name type="scientific">Luteitalea pratensis</name>
    <dbReference type="NCBI Taxonomy" id="1855912"/>
    <lineage>
        <taxon>Bacteria</taxon>
        <taxon>Pseudomonadati</taxon>
        <taxon>Acidobacteriota</taxon>
        <taxon>Vicinamibacteria</taxon>
        <taxon>Vicinamibacterales</taxon>
        <taxon>Vicinamibacteraceae</taxon>
        <taxon>Luteitalea</taxon>
    </lineage>
</organism>
<evidence type="ECO:0000259" key="20">
    <source>
        <dbReference type="PROSITE" id="PS51387"/>
    </source>
</evidence>
<dbReference type="PATRIC" id="fig|1813736.3.peg.4441"/>
<dbReference type="Pfam" id="PF01565">
    <property type="entry name" value="FAD_binding_4"/>
    <property type="match status" value="1"/>
</dbReference>
<evidence type="ECO:0000256" key="13">
    <source>
        <dbReference type="ARBA" id="ARBA00022984"/>
    </source>
</evidence>
<evidence type="ECO:0000256" key="19">
    <source>
        <dbReference type="HAMAP-Rule" id="MF_00037"/>
    </source>
</evidence>
<dbReference type="InterPro" id="IPR006094">
    <property type="entry name" value="Oxid_FAD_bind_N"/>
</dbReference>
<comment type="subcellular location">
    <subcellularLocation>
        <location evidence="3 19">Cytoplasm</location>
    </subcellularLocation>
</comment>
<comment type="catalytic activity">
    <reaction evidence="18 19">
        <text>UDP-N-acetyl-alpha-D-muramate + NADP(+) = UDP-N-acetyl-3-O-(1-carboxyvinyl)-alpha-D-glucosamine + NADPH + H(+)</text>
        <dbReference type="Rhea" id="RHEA:12248"/>
        <dbReference type="ChEBI" id="CHEBI:15378"/>
        <dbReference type="ChEBI" id="CHEBI:57783"/>
        <dbReference type="ChEBI" id="CHEBI:58349"/>
        <dbReference type="ChEBI" id="CHEBI:68483"/>
        <dbReference type="ChEBI" id="CHEBI:70757"/>
        <dbReference type="EC" id="1.3.1.98"/>
    </reaction>
</comment>
<dbReference type="Gene3D" id="3.30.43.10">
    <property type="entry name" value="Uridine Diphospho-n-acetylenolpyruvylglucosamine Reductase, domain 2"/>
    <property type="match status" value="1"/>
</dbReference>
<evidence type="ECO:0000256" key="12">
    <source>
        <dbReference type="ARBA" id="ARBA00022960"/>
    </source>
</evidence>
<dbReference type="SUPFAM" id="SSF56194">
    <property type="entry name" value="Uridine diphospho-N-Acetylenolpyruvylglucosamine reductase, MurB, C-terminal domain"/>
    <property type="match status" value="1"/>
</dbReference>
<dbReference type="InterPro" id="IPR016169">
    <property type="entry name" value="FAD-bd_PCMH_sub2"/>
</dbReference>
<dbReference type="AlphaFoldDB" id="A0A143PS34"/>
<keyword evidence="9 19" id="KW-0285">Flavoprotein</keyword>
<name>A0A143PS34_LUTPR</name>
<dbReference type="HAMAP" id="MF_00037">
    <property type="entry name" value="MurB"/>
    <property type="match status" value="1"/>
</dbReference>
<gene>
    <name evidence="19 21" type="primary">murB</name>
    <name evidence="21" type="ORF">LuPra_04202</name>
</gene>
<dbReference type="PROSITE" id="PS51387">
    <property type="entry name" value="FAD_PCMH"/>
    <property type="match status" value="1"/>
</dbReference>
<keyword evidence="15 19" id="KW-0131">Cell cycle</keyword>
<keyword evidence="12 19" id="KW-0133">Cell shape</keyword>
<dbReference type="InterPro" id="IPR003170">
    <property type="entry name" value="MurB"/>
</dbReference>
<dbReference type="Gene3D" id="3.90.78.10">
    <property type="entry name" value="UDP-N-acetylenolpyruvoylglucosamine reductase, C-terminal domain"/>
    <property type="match status" value="1"/>
</dbReference>
<keyword evidence="16 19" id="KW-0961">Cell wall biogenesis/degradation</keyword>
<evidence type="ECO:0000256" key="9">
    <source>
        <dbReference type="ARBA" id="ARBA00022630"/>
    </source>
</evidence>
<keyword evidence="7 19" id="KW-0963">Cytoplasm</keyword>
<feature type="active site" description="Proton donor" evidence="19">
    <location>
        <position position="232"/>
    </location>
</feature>
<dbReference type="Pfam" id="PF02873">
    <property type="entry name" value="MurB_C"/>
    <property type="match status" value="1"/>
</dbReference>
<keyword evidence="14 19" id="KW-0560">Oxidoreductase</keyword>
<dbReference type="NCBIfam" id="TIGR00179">
    <property type="entry name" value="murB"/>
    <property type="match status" value="1"/>
</dbReference>
<dbReference type="GO" id="GO:0008360">
    <property type="term" value="P:regulation of cell shape"/>
    <property type="evidence" value="ECO:0007669"/>
    <property type="project" value="UniProtKB-KW"/>
</dbReference>
<evidence type="ECO:0000256" key="1">
    <source>
        <dbReference type="ARBA" id="ARBA00001974"/>
    </source>
</evidence>
<keyword evidence="8 19" id="KW-0132">Cell division</keyword>
<evidence type="ECO:0000256" key="17">
    <source>
        <dbReference type="ARBA" id="ARBA00031026"/>
    </source>
</evidence>
<dbReference type="GO" id="GO:0051301">
    <property type="term" value="P:cell division"/>
    <property type="evidence" value="ECO:0007669"/>
    <property type="project" value="UniProtKB-KW"/>
</dbReference>
<keyword evidence="22" id="KW-1185">Reference proteome</keyword>
<proteinExistence type="inferred from homology"/>
<dbReference type="GO" id="GO:0005829">
    <property type="term" value="C:cytosol"/>
    <property type="evidence" value="ECO:0007669"/>
    <property type="project" value="TreeGrafter"/>
</dbReference>